<dbReference type="InterPro" id="IPR004358">
    <property type="entry name" value="Sig_transdc_His_kin-like_C"/>
</dbReference>
<dbReference type="Proteomes" id="UP001501495">
    <property type="component" value="Unassembled WGS sequence"/>
</dbReference>
<evidence type="ECO:0000256" key="1">
    <source>
        <dbReference type="ARBA" id="ARBA00000085"/>
    </source>
</evidence>
<dbReference type="SMART" id="SM00388">
    <property type="entry name" value="HisKA"/>
    <property type="match status" value="1"/>
</dbReference>
<evidence type="ECO:0000259" key="13">
    <source>
        <dbReference type="PROSITE" id="PS50109"/>
    </source>
</evidence>
<evidence type="ECO:0000256" key="6">
    <source>
        <dbReference type="ARBA" id="ARBA00022692"/>
    </source>
</evidence>
<keyword evidence="16" id="KW-1185">Reference proteome</keyword>
<evidence type="ECO:0000256" key="8">
    <source>
        <dbReference type="ARBA" id="ARBA00022989"/>
    </source>
</evidence>
<keyword evidence="9" id="KW-0902">Two-component regulatory system</keyword>
<dbReference type="Pfam" id="PF00672">
    <property type="entry name" value="HAMP"/>
    <property type="match status" value="1"/>
</dbReference>
<dbReference type="Pfam" id="PF02518">
    <property type="entry name" value="HATPase_c"/>
    <property type="match status" value="1"/>
</dbReference>
<evidence type="ECO:0000256" key="10">
    <source>
        <dbReference type="ARBA" id="ARBA00023136"/>
    </source>
</evidence>
<sequence>MRDRLLPRTLTSRLVLTAAAIALLATALVGTISTLAARNYLDDQLSRDVKSSLQRAERIPPLAVLQQPPAQPQTGAPGDPDGDGRYGSRDLYGPGDAVGTLTAFSRDALASGTGWFGGIVEQADNGRTSRVDLTDEESELLSSVPADGRPHRVDLGDRGTYLVAVDAQGAVAAGLPTAKVDDVVTNLVRSTLLLGLGVILLASLAASALVRRQLRPLREVAETAHTVSEIPLADGEIDLDERVPSHLTDERTEVGQVGAALNTLLDHVADSLEARHRSEQQVRQFVADASHELRTPLATIAGYTELARRRPDDAAMSATALGKVEEEAARMTALVEDLLLLARLDSGRPLEREPVDLVRLCLEAVTDARVVAPEHRWQLETPGEDAACEVLGDELRLHQVLTNLLTNARKYTPAGSTITVTVLPQGFRVHDDGPGFPPDLLEHAFERFARGDAARTRAGGVGLGLALVEAIVTSHGGTVSLRSQPGDTVIEVELPAAIPSAIP</sequence>
<dbReference type="PANTHER" id="PTHR45436:SF5">
    <property type="entry name" value="SENSOR HISTIDINE KINASE TRCS"/>
    <property type="match status" value="1"/>
</dbReference>
<dbReference type="Gene3D" id="3.30.565.10">
    <property type="entry name" value="Histidine kinase-like ATPase, C-terminal domain"/>
    <property type="match status" value="1"/>
</dbReference>
<dbReference type="SMART" id="SM00304">
    <property type="entry name" value="HAMP"/>
    <property type="match status" value="1"/>
</dbReference>
<evidence type="ECO:0000256" key="9">
    <source>
        <dbReference type="ARBA" id="ARBA00023012"/>
    </source>
</evidence>
<evidence type="ECO:0000256" key="7">
    <source>
        <dbReference type="ARBA" id="ARBA00022777"/>
    </source>
</evidence>
<dbReference type="InterPro" id="IPR005467">
    <property type="entry name" value="His_kinase_dom"/>
</dbReference>
<dbReference type="InterPro" id="IPR036890">
    <property type="entry name" value="HATPase_C_sf"/>
</dbReference>
<dbReference type="Pfam" id="PF00512">
    <property type="entry name" value="HisKA"/>
    <property type="match status" value="1"/>
</dbReference>
<keyword evidence="8 12" id="KW-1133">Transmembrane helix</keyword>
<proteinExistence type="predicted"/>
<dbReference type="InterPro" id="IPR003660">
    <property type="entry name" value="HAMP_dom"/>
</dbReference>
<accession>A0ABP7XIT3</accession>
<feature type="region of interest" description="Disordered" evidence="11">
    <location>
        <begin position="60"/>
        <end position="91"/>
    </location>
</feature>
<keyword evidence="6 12" id="KW-0812">Transmembrane</keyword>
<dbReference type="InterPro" id="IPR003594">
    <property type="entry name" value="HATPase_dom"/>
</dbReference>
<evidence type="ECO:0000313" key="16">
    <source>
        <dbReference type="Proteomes" id="UP001501495"/>
    </source>
</evidence>
<evidence type="ECO:0000313" key="15">
    <source>
        <dbReference type="EMBL" id="GAA4119250.1"/>
    </source>
</evidence>
<gene>
    <name evidence="15" type="ORF">GCM10022215_21570</name>
</gene>
<comment type="caution">
    <text evidence="15">The sequence shown here is derived from an EMBL/GenBank/DDBJ whole genome shotgun (WGS) entry which is preliminary data.</text>
</comment>
<comment type="catalytic activity">
    <reaction evidence="1">
        <text>ATP + protein L-histidine = ADP + protein N-phospho-L-histidine.</text>
        <dbReference type="EC" id="2.7.13.3"/>
    </reaction>
</comment>
<keyword evidence="4" id="KW-0597">Phosphoprotein</keyword>
<dbReference type="CDD" id="cd00082">
    <property type="entry name" value="HisKA"/>
    <property type="match status" value="1"/>
</dbReference>
<feature type="compositionally biased region" description="Low complexity" evidence="11">
    <location>
        <begin position="60"/>
        <end position="78"/>
    </location>
</feature>
<dbReference type="SUPFAM" id="SSF47384">
    <property type="entry name" value="Homodimeric domain of signal transducing histidine kinase"/>
    <property type="match status" value="1"/>
</dbReference>
<dbReference type="EC" id="2.7.13.3" evidence="3"/>
<comment type="subcellular location">
    <subcellularLocation>
        <location evidence="2">Cell membrane</location>
    </subcellularLocation>
</comment>
<evidence type="ECO:0000256" key="12">
    <source>
        <dbReference type="SAM" id="Phobius"/>
    </source>
</evidence>
<name>A0ABP7XIT3_9ACTN</name>
<reference evidence="16" key="1">
    <citation type="journal article" date="2019" name="Int. J. Syst. Evol. Microbiol.">
        <title>The Global Catalogue of Microorganisms (GCM) 10K type strain sequencing project: providing services to taxonomists for standard genome sequencing and annotation.</title>
        <authorList>
            <consortium name="The Broad Institute Genomics Platform"/>
            <consortium name="The Broad Institute Genome Sequencing Center for Infectious Disease"/>
            <person name="Wu L."/>
            <person name="Ma J."/>
        </authorList>
    </citation>
    <scope>NUCLEOTIDE SEQUENCE [LARGE SCALE GENOMIC DNA]</scope>
    <source>
        <strain evidence="16">JCM 16703</strain>
    </source>
</reference>
<feature type="domain" description="HAMP" evidence="14">
    <location>
        <begin position="211"/>
        <end position="273"/>
    </location>
</feature>
<dbReference type="Gene3D" id="6.10.340.10">
    <property type="match status" value="1"/>
</dbReference>
<dbReference type="SUPFAM" id="SSF55874">
    <property type="entry name" value="ATPase domain of HSP90 chaperone/DNA topoisomerase II/histidine kinase"/>
    <property type="match status" value="1"/>
</dbReference>
<dbReference type="InterPro" id="IPR003661">
    <property type="entry name" value="HisK_dim/P_dom"/>
</dbReference>
<dbReference type="EMBL" id="BAAAZH010000014">
    <property type="protein sequence ID" value="GAA4119250.1"/>
    <property type="molecule type" value="Genomic_DNA"/>
</dbReference>
<feature type="transmembrane region" description="Helical" evidence="12">
    <location>
        <begin position="192"/>
        <end position="210"/>
    </location>
</feature>
<keyword evidence="7 15" id="KW-0418">Kinase</keyword>
<protein>
    <recommendedName>
        <fullName evidence="3">histidine kinase</fullName>
        <ecNumber evidence="3">2.7.13.3</ecNumber>
    </recommendedName>
</protein>
<dbReference type="CDD" id="cd06225">
    <property type="entry name" value="HAMP"/>
    <property type="match status" value="1"/>
</dbReference>
<dbReference type="SMART" id="SM00387">
    <property type="entry name" value="HATPase_c"/>
    <property type="match status" value="1"/>
</dbReference>
<dbReference type="PRINTS" id="PR00344">
    <property type="entry name" value="BCTRLSENSOR"/>
</dbReference>
<dbReference type="PROSITE" id="PS50885">
    <property type="entry name" value="HAMP"/>
    <property type="match status" value="1"/>
</dbReference>
<evidence type="ECO:0000256" key="2">
    <source>
        <dbReference type="ARBA" id="ARBA00004236"/>
    </source>
</evidence>
<dbReference type="Gene3D" id="1.10.287.130">
    <property type="match status" value="1"/>
</dbReference>
<evidence type="ECO:0000259" key="14">
    <source>
        <dbReference type="PROSITE" id="PS50885"/>
    </source>
</evidence>
<dbReference type="InterPro" id="IPR036097">
    <property type="entry name" value="HisK_dim/P_sf"/>
</dbReference>
<dbReference type="PANTHER" id="PTHR45436">
    <property type="entry name" value="SENSOR HISTIDINE KINASE YKOH"/>
    <property type="match status" value="1"/>
</dbReference>
<evidence type="ECO:0000256" key="3">
    <source>
        <dbReference type="ARBA" id="ARBA00012438"/>
    </source>
</evidence>
<dbReference type="RefSeq" id="WP_344733376.1">
    <property type="nucleotide sequence ID" value="NZ_BAAAZH010000014.1"/>
</dbReference>
<keyword evidence="5" id="KW-0808">Transferase</keyword>
<evidence type="ECO:0000256" key="4">
    <source>
        <dbReference type="ARBA" id="ARBA00022553"/>
    </source>
</evidence>
<dbReference type="PROSITE" id="PS50109">
    <property type="entry name" value="HIS_KIN"/>
    <property type="match status" value="1"/>
</dbReference>
<dbReference type="InterPro" id="IPR050428">
    <property type="entry name" value="TCS_sensor_his_kinase"/>
</dbReference>
<evidence type="ECO:0000256" key="5">
    <source>
        <dbReference type="ARBA" id="ARBA00022679"/>
    </source>
</evidence>
<dbReference type="CDD" id="cd00075">
    <property type="entry name" value="HATPase"/>
    <property type="match status" value="1"/>
</dbReference>
<evidence type="ECO:0000256" key="11">
    <source>
        <dbReference type="SAM" id="MobiDB-lite"/>
    </source>
</evidence>
<keyword evidence="10 12" id="KW-0472">Membrane</keyword>
<organism evidence="15 16">
    <name type="scientific">Nocardioides fonticola</name>
    <dbReference type="NCBI Taxonomy" id="450363"/>
    <lineage>
        <taxon>Bacteria</taxon>
        <taxon>Bacillati</taxon>
        <taxon>Actinomycetota</taxon>
        <taxon>Actinomycetes</taxon>
        <taxon>Propionibacteriales</taxon>
        <taxon>Nocardioidaceae</taxon>
        <taxon>Nocardioides</taxon>
    </lineage>
</organism>
<feature type="domain" description="Histidine kinase" evidence="13">
    <location>
        <begin position="288"/>
        <end position="498"/>
    </location>
</feature>
<dbReference type="GO" id="GO:0016301">
    <property type="term" value="F:kinase activity"/>
    <property type="evidence" value="ECO:0007669"/>
    <property type="project" value="UniProtKB-KW"/>
</dbReference>